<comment type="caution">
    <text evidence="2">The sequence shown here is derived from an EMBL/GenBank/DDBJ whole genome shotgun (WGS) entry which is preliminary data.</text>
</comment>
<keyword evidence="1" id="KW-0472">Membrane</keyword>
<name>A0ABQ3N401_9BACI</name>
<organism evidence="2 3">
    <name type="scientific">Neobacillus kokaensis</name>
    <dbReference type="NCBI Taxonomy" id="2759023"/>
    <lineage>
        <taxon>Bacteria</taxon>
        <taxon>Bacillati</taxon>
        <taxon>Bacillota</taxon>
        <taxon>Bacilli</taxon>
        <taxon>Bacillales</taxon>
        <taxon>Bacillaceae</taxon>
        <taxon>Neobacillus</taxon>
    </lineage>
</organism>
<keyword evidence="1" id="KW-1133">Transmembrane helix</keyword>
<feature type="transmembrane region" description="Helical" evidence="1">
    <location>
        <begin position="6"/>
        <end position="26"/>
    </location>
</feature>
<accession>A0ABQ3N401</accession>
<sequence>MHTVLTYVVSLIVIIISVFITLCVKYELERLFREKKDVAPFHICNVVIILMVSFAAQAVMNNYFFGNEFKLLLPLVILMIMIIPIYVLGHFAFEKYKSVYRKYDTAENGKVLVLNERYVKKKKLPAKLKNYNAASKDK</sequence>
<evidence type="ECO:0000256" key="1">
    <source>
        <dbReference type="SAM" id="Phobius"/>
    </source>
</evidence>
<keyword evidence="1" id="KW-0812">Transmembrane</keyword>
<keyword evidence="3" id="KW-1185">Reference proteome</keyword>
<feature type="transmembrane region" description="Helical" evidence="1">
    <location>
        <begin position="38"/>
        <end position="59"/>
    </location>
</feature>
<gene>
    <name evidence="2" type="ORF">AM1BK_32080</name>
</gene>
<dbReference type="RefSeq" id="WP_191274514.1">
    <property type="nucleotide sequence ID" value="NZ_BNDS01000014.1"/>
</dbReference>
<dbReference type="Proteomes" id="UP000637074">
    <property type="component" value="Unassembled WGS sequence"/>
</dbReference>
<protein>
    <submittedName>
        <fullName evidence="2">Uncharacterized protein</fullName>
    </submittedName>
</protein>
<evidence type="ECO:0000313" key="3">
    <source>
        <dbReference type="Proteomes" id="UP000637074"/>
    </source>
</evidence>
<evidence type="ECO:0000313" key="2">
    <source>
        <dbReference type="EMBL" id="GHH99665.1"/>
    </source>
</evidence>
<dbReference type="EMBL" id="BNDS01000014">
    <property type="protein sequence ID" value="GHH99665.1"/>
    <property type="molecule type" value="Genomic_DNA"/>
</dbReference>
<proteinExistence type="predicted"/>
<reference evidence="2 3" key="1">
    <citation type="journal article" date="2022" name="Int. J. Syst. Evol. Microbiol.">
        <title>Neobacillus kokaensis sp. nov., isolated from soil.</title>
        <authorList>
            <person name="Yuki K."/>
            <person name="Matsubara H."/>
            <person name="Yamaguchi S."/>
        </authorList>
    </citation>
    <scope>NUCLEOTIDE SEQUENCE [LARGE SCALE GENOMIC DNA]</scope>
    <source>
        <strain evidence="2 3">LOB 377</strain>
    </source>
</reference>
<feature type="transmembrane region" description="Helical" evidence="1">
    <location>
        <begin position="71"/>
        <end position="93"/>
    </location>
</feature>